<gene>
    <name evidence="3" type="ORF">TWF191_003845</name>
    <name evidence="2" type="ORF">TWF679_002321</name>
    <name evidence="1" type="ORF">TWF788_000095</name>
</gene>
<dbReference type="EMBL" id="JAABOE010000001">
    <property type="protein sequence ID" value="KAF3192482.1"/>
    <property type="molecule type" value="Genomic_DNA"/>
</dbReference>
<organism evidence="1 4">
    <name type="scientific">Orbilia oligospora</name>
    <name type="common">Nematode-trapping fungus</name>
    <name type="synonym">Arthrobotrys oligospora</name>
    <dbReference type="NCBI Taxonomy" id="2813651"/>
    <lineage>
        <taxon>Eukaryota</taxon>
        <taxon>Fungi</taxon>
        <taxon>Dikarya</taxon>
        <taxon>Ascomycota</taxon>
        <taxon>Pezizomycotina</taxon>
        <taxon>Orbiliomycetes</taxon>
        <taxon>Orbiliales</taxon>
        <taxon>Orbiliaceae</taxon>
        <taxon>Orbilia</taxon>
    </lineage>
</organism>
<dbReference type="EMBL" id="WIWT01000014">
    <property type="protein sequence ID" value="KAF3217307.1"/>
    <property type="molecule type" value="Genomic_DNA"/>
</dbReference>
<proteinExistence type="predicted"/>
<evidence type="ECO:0000313" key="3">
    <source>
        <dbReference type="EMBL" id="KAF3231867.1"/>
    </source>
</evidence>
<dbReference type="AlphaFoldDB" id="A0A6G1MED6"/>
<evidence type="ECO:0000313" key="2">
    <source>
        <dbReference type="EMBL" id="KAF3217307.1"/>
    </source>
</evidence>
<evidence type="ECO:0000313" key="5">
    <source>
        <dbReference type="Proteomes" id="UP000483672"/>
    </source>
</evidence>
<dbReference type="Proteomes" id="UP000483672">
    <property type="component" value="Unassembled WGS sequence"/>
</dbReference>
<reference evidence="4 5" key="1">
    <citation type="submission" date="2019-06" db="EMBL/GenBank/DDBJ databases">
        <authorList>
            <person name="Palmer J.M."/>
        </authorList>
    </citation>
    <scope>NUCLEOTIDE SEQUENCE [LARGE SCALE GENOMIC DNA]</scope>
    <source>
        <strain evidence="3 5">TWF191</strain>
        <strain evidence="2">TWF679</strain>
        <strain evidence="1 4">TWF788</strain>
    </source>
</reference>
<dbReference type="Proteomes" id="UP000479691">
    <property type="component" value="Unassembled WGS sequence"/>
</dbReference>
<name>A0A6G1MED6_ORBOL</name>
<sequence>MPRIQTYVKTISLAISQIKENINTVLHSKRMAEKRVSTNFYSLTGATNFLHLTKPCPLSDPKLPHLPTITDPAMIWNIRALEYAISQNANLETYNKALFPLTCISCENTTFMMVEGKDGCPGSEDKGEYALRCSKKDCKNHLHF</sequence>
<evidence type="ECO:0000313" key="1">
    <source>
        <dbReference type="EMBL" id="KAF3192482.1"/>
    </source>
</evidence>
<dbReference type="EMBL" id="WIPF01000002">
    <property type="protein sequence ID" value="KAF3231867.1"/>
    <property type="molecule type" value="Genomic_DNA"/>
</dbReference>
<protein>
    <submittedName>
        <fullName evidence="1">Uncharacterized protein</fullName>
    </submittedName>
</protein>
<evidence type="ECO:0000313" key="4">
    <source>
        <dbReference type="Proteomes" id="UP000479691"/>
    </source>
</evidence>
<accession>A0A6G1MED6</accession>
<comment type="caution">
    <text evidence="1">The sequence shown here is derived from an EMBL/GenBank/DDBJ whole genome shotgun (WGS) entry which is preliminary data.</text>
</comment>
<dbReference type="OrthoDB" id="5272071at2759"/>
<dbReference type="Proteomes" id="UP000614610">
    <property type="component" value="Unassembled WGS sequence"/>
</dbReference>